<dbReference type="OrthoDB" id="9810159at2"/>
<evidence type="ECO:0000313" key="2">
    <source>
        <dbReference type="Proteomes" id="UP000235330"/>
    </source>
</evidence>
<accession>A0A2N7FBF9</accession>
<dbReference type="SUPFAM" id="SSF51695">
    <property type="entry name" value="PLC-like phosphodiesterases"/>
    <property type="match status" value="1"/>
</dbReference>
<reference evidence="2" key="1">
    <citation type="submission" date="2016-07" db="EMBL/GenBank/DDBJ databases">
        <title>Nontailed viruses are major unrecognized killers of bacteria in the ocean.</title>
        <authorList>
            <person name="Kauffman K."/>
            <person name="Hussain F."/>
            <person name="Yang J."/>
            <person name="Arevalo P."/>
            <person name="Brown J."/>
            <person name="Cutler M."/>
            <person name="Kelly L."/>
            <person name="Polz M.F."/>
        </authorList>
    </citation>
    <scope>NUCLEOTIDE SEQUENCE [LARGE SCALE GENOMIC DNA]</scope>
    <source>
        <strain evidence="2">10N.261.55.E11</strain>
    </source>
</reference>
<dbReference type="Gene3D" id="3.20.20.190">
    <property type="entry name" value="Phosphatidylinositol (PI) phosphodiesterase"/>
    <property type="match status" value="1"/>
</dbReference>
<dbReference type="InterPro" id="IPR017946">
    <property type="entry name" value="PLC-like_Pdiesterase_TIM-brl"/>
</dbReference>
<organism evidence="1 2">
    <name type="scientific">Vibrio splendidus</name>
    <dbReference type="NCBI Taxonomy" id="29497"/>
    <lineage>
        <taxon>Bacteria</taxon>
        <taxon>Pseudomonadati</taxon>
        <taxon>Pseudomonadota</taxon>
        <taxon>Gammaproteobacteria</taxon>
        <taxon>Vibrionales</taxon>
        <taxon>Vibrionaceae</taxon>
        <taxon>Vibrio</taxon>
    </lineage>
</organism>
<protein>
    <recommendedName>
        <fullName evidence="3">Phosphodiesterase</fullName>
    </recommendedName>
</protein>
<dbReference type="Proteomes" id="UP000235330">
    <property type="component" value="Unassembled WGS sequence"/>
</dbReference>
<gene>
    <name evidence="1" type="ORF">BCU17_19905</name>
</gene>
<evidence type="ECO:0000313" key="1">
    <source>
        <dbReference type="EMBL" id="PMJ65769.1"/>
    </source>
</evidence>
<proteinExistence type="predicted"/>
<comment type="caution">
    <text evidence="1">The sequence shown here is derived from an EMBL/GenBank/DDBJ whole genome shotgun (WGS) entry which is preliminary data.</text>
</comment>
<sequence>MDIIAHRGFWLDASEQNTEIAFIRALSNGFGIETDLRDHTEKLVISHDMPNDNSMRFDTFLQICSQYDDELTLALNVKADGLQEGLKASSIENRHFYFDMSVPDMIGYIRKDMTVYSRYSEIETSPALYSKSDGIWLDNFTDERLVIDVLEQFIQDGKKVVLVSPELHKRDESLYWQTLKTFLNSNSQWSKYIGLCTDFPSKARDYFYD</sequence>
<dbReference type="EMBL" id="MCWU01000025">
    <property type="protein sequence ID" value="PMJ65769.1"/>
    <property type="molecule type" value="Genomic_DNA"/>
</dbReference>
<name>A0A2N7FBF9_VIBSP</name>
<dbReference type="GO" id="GO:0008081">
    <property type="term" value="F:phosphoric diester hydrolase activity"/>
    <property type="evidence" value="ECO:0007669"/>
    <property type="project" value="InterPro"/>
</dbReference>
<dbReference type="GO" id="GO:0006629">
    <property type="term" value="P:lipid metabolic process"/>
    <property type="evidence" value="ECO:0007669"/>
    <property type="project" value="InterPro"/>
</dbReference>
<evidence type="ECO:0008006" key="3">
    <source>
        <dbReference type="Google" id="ProtNLM"/>
    </source>
</evidence>
<dbReference type="AlphaFoldDB" id="A0A2N7FBF9"/>